<dbReference type="Pfam" id="PF12706">
    <property type="entry name" value="Lactamase_B_2"/>
    <property type="match status" value="1"/>
</dbReference>
<evidence type="ECO:0000259" key="1">
    <source>
        <dbReference type="Pfam" id="PF12706"/>
    </source>
</evidence>
<comment type="caution">
    <text evidence="2">The sequence shown here is derived from an EMBL/GenBank/DDBJ whole genome shotgun (WGS) entry which is preliminary data.</text>
</comment>
<sequence>MTATPQDPPVTCHFIGNATLLIRYGDVTLLTDPNFLHRGQYAYLGHGLVSRRLLEPTLGVADLPAGIDAIVLSHLHGDHWDRVARRGLDSDLPVLTTPQAARKLRRLHGFPHATALETWQSRTVTGRETQVRVTSLPGQHAGGLLRPLLPQVMGSLLEFGPLGGPPVLRLYLSGDTLPFPSIVAAIARRCPDLDLAVLHLGGTMLPGRFLVTMTGAQGAGFAERLDPEWVLPVHYEEYTVMKSPLSDFLAAVRQRGLGARLVPCGRGERVALRPGGRPVVEAAPVR</sequence>
<dbReference type="Proteomes" id="UP000298159">
    <property type="component" value="Unassembled WGS sequence"/>
</dbReference>
<feature type="domain" description="Metallo-beta-lactamase" evidence="1">
    <location>
        <begin position="46"/>
        <end position="235"/>
    </location>
</feature>
<gene>
    <name evidence="2" type="ORF">E5083_07900</name>
</gene>
<dbReference type="AlphaFoldDB" id="A0A4Z1DC35"/>
<dbReference type="RefSeq" id="WP_135784871.1">
    <property type="nucleotide sequence ID" value="NZ_SRRT01000002.1"/>
</dbReference>
<organism evidence="2 3">
    <name type="scientific">Streptomyces bauhiniae</name>
    <dbReference type="NCBI Taxonomy" id="2340725"/>
    <lineage>
        <taxon>Bacteria</taxon>
        <taxon>Bacillati</taxon>
        <taxon>Actinomycetota</taxon>
        <taxon>Actinomycetes</taxon>
        <taxon>Kitasatosporales</taxon>
        <taxon>Streptomycetaceae</taxon>
        <taxon>Streptomyces</taxon>
    </lineage>
</organism>
<dbReference type="InterPro" id="IPR050114">
    <property type="entry name" value="UPF0173_UPF0282_UlaG_hydrolase"/>
</dbReference>
<accession>A0A4Z1DC35</accession>
<evidence type="ECO:0000313" key="3">
    <source>
        <dbReference type="Proteomes" id="UP000298159"/>
    </source>
</evidence>
<dbReference type="EMBL" id="SRRT01000002">
    <property type="protein sequence ID" value="TGN79534.1"/>
    <property type="molecule type" value="Genomic_DNA"/>
</dbReference>
<dbReference type="Gene3D" id="3.60.15.10">
    <property type="entry name" value="Ribonuclease Z/Hydroxyacylglutathione hydrolase-like"/>
    <property type="match status" value="1"/>
</dbReference>
<protein>
    <submittedName>
        <fullName evidence="2">MBL fold metallo-hydrolase</fullName>
    </submittedName>
</protein>
<dbReference type="GO" id="GO:0016787">
    <property type="term" value="F:hydrolase activity"/>
    <property type="evidence" value="ECO:0007669"/>
    <property type="project" value="UniProtKB-KW"/>
</dbReference>
<dbReference type="SUPFAM" id="SSF56281">
    <property type="entry name" value="Metallo-hydrolase/oxidoreductase"/>
    <property type="match status" value="1"/>
</dbReference>
<evidence type="ECO:0000313" key="2">
    <source>
        <dbReference type="EMBL" id="TGN79534.1"/>
    </source>
</evidence>
<proteinExistence type="predicted"/>
<dbReference type="InterPro" id="IPR036866">
    <property type="entry name" value="RibonucZ/Hydroxyglut_hydro"/>
</dbReference>
<name>A0A4Z1DC35_9ACTN</name>
<dbReference type="GeneID" id="95447515"/>
<dbReference type="InterPro" id="IPR001279">
    <property type="entry name" value="Metallo-B-lactamas"/>
</dbReference>
<keyword evidence="2" id="KW-0378">Hydrolase</keyword>
<keyword evidence="3" id="KW-1185">Reference proteome</keyword>
<reference evidence="2 3" key="1">
    <citation type="submission" date="2019-04" db="EMBL/GenBank/DDBJ databases">
        <title>Streptomyces sp. nov. Bv016 isolated from bark of Buahinia variegata.</title>
        <authorList>
            <person name="Kanchanasin P."/>
            <person name="Tanasupawat S."/>
            <person name="Yuki M."/>
            <person name="Kudo T."/>
        </authorList>
    </citation>
    <scope>NUCLEOTIDE SEQUENCE [LARGE SCALE GENOMIC DNA]</scope>
    <source>
        <strain evidence="2 3">Bv016</strain>
    </source>
</reference>
<dbReference type="PANTHER" id="PTHR43546:SF7">
    <property type="entry name" value="METALLO-BETA-LACTAMASE DOMAIN-CONTAINING PROTEIN"/>
    <property type="match status" value="1"/>
</dbReference>
<dbReference type="PANTHER" id="PTHR43546">
    <property type="entry name" value="UPF0173 METAL-DEPENDENT HYDROLASE MJ1163-RELATED"/>
    <property type="match status" value="1"/>
</dbReference>